<dbReference type="InterPro" id="IPR039552">
    <property type="entry name" value="IS66_C"/>
</dbReference>
<name>A0ABV6C8C8_9GAMM</name>
<keyword evidence="3" id="KW-1185">Reference proteome</keyword>
<dbReference type="RefSeq" id="WP_385875842.1">
    <property type="nucleotide sequence ID" value="NZ_JBHLXE010000016.1"/>
</dbReference>
<dbReference type="Pfam" id="PF13817">
    <property type="entry name" value="DDE_Tnp_IS66_C"/>
    <property type="match status" value="1"/>
</dbReference>
<organism evidence="2 3">
    <name type="scientific">Thorsellia kenyensis</name>
    <dbReference type="NCBI Taxonomy" id="1549888"/>
    <lineage>
        <taxon>Bacteria</taxon>
        <taxon>Pseudomonadati</taxon>
        <taxon>Pseudomonadota</taxon>
        <taxon>Gammaproteobacteria</taxon>
        <taxon>Enterobacterales</taxon>
        <taxon>Thorselliaceae</taxon>
        <taxon>Thorsellia</taxon>
    </lineage>
</organism>
<reference evidence="2 3" key="1">
    <citation type="submission" date="2024-09" db="EMBL/GenBank/DDBJ databases">
        <authorList>
            <person name="Sun Q."/>
            <person name="Mori K."/>
        </authorList>
    </citation>
    <scope>NUCLEOTIDE SEQUENCE [LARGE SCALE GENOMIC DNA]</scope>
    <source>
        <strain evidence="2 3">CCM 8545</strain>
    </source>
</reference>
<dbReference type="Proteomes" id="UP001589758">
    <property type="component" value="Unassembled WGS sequence"/>
</dbReference>
<sequence>MTGIMSLLATAKINSLDPAKWLFDSLKKLPTWMNSRLDELLPLRNG</sequence>
<protein>
    <submittedName>
        <fullName evidence="2">Transposase domain-containing protein</fullName>
    </submittedName>
</protein>
<proteinExistence type="predicted"/>
<dbReference type="EMBL" id="JBHLXE010000016">
    <property type="protein sequence ID" value="MFC0178842.1"/>
    <property type="molecule type" value="Genomic_DNA"/>
</dbReference>
<feature type="domain" description="Transposase IS66 C-terminal" evidence="1">
    <location>
        <begin position="6"/>
        <end position="42"/>
    </location>
</feature>
<comment type="caution">
    <text evidence="2">The sequence shown here is derived from an EMBL/GenBank/DDBJ whole genome shotgun (WGS) entry which is preliminary data.</text>
</comment>
<gene>
    <name evidence="2" type="ORF">ACFFIT_01820</name>
</gene>
<evidence type="ECO:0000313" key="3">
    <source>
        <dbReference type="Proteomes" id="UP001589758"/>
    </source>
</evidence>
<evidence type="ECO:0000313" key="2">
    <source>
        <dbReference type="EMBL" id="MFC0178842.1"/>
    </source>
</evidence>
<evidence type="ECO:0000259" key="1">
    <source>
        <dbReference type="Pfam" id="PF13817"/>
    </source>
</evidence>
<accession>A0ABV6C8C8</accession>